<name>A0A1H2PHE5_PSEVA</name>
<dbReference type="EMBL" id="RRZK01000030">
    <property type="protein sequence ID" value="TDB58413.1"/>
    <property type="molecule type" value="Genomic_DNA"/>
</dbReference>
<organism evidence="2 3">
    <name type="scientific">Pseudomonas vancouverensis</name>
    <dbReference type="NCBI Taxonomy" id="95300"/>
    <lineage>
        <taxon>Bacteria</taxon>
        <taxon>Pseudomonadati</taxon>
        <taxon>Pseudomonadota</taxon>
        <taxon>Gammaproteobacteria</taxon>
        <taxon>Pseudomonadales</taxon>
        <taxon>Pseudomonadaceae</taxon>
        <taxon>Pseudomonas</taxon>
    </lineage>
</organism>
<dbReference type="InterPro" id="IPR051531">
    <property type="entry name" value="N-acetyltransferase"/>
</dbReference>
<dbReference type="InterPro" id="IPR000182">
    <property type="entry name" value="GNAT_dom"/>
</dbReference>
<comment type="caution">
    <text evidence="2">The sequence shown here is derived from an EMBL/GenBank/DDBJ whole genome shotgun (WGS) entry which is preliminary data.</text>
</comment>
<dbReference type="OrthoDB" id="9801656at2"/>
<feature type="domain" description="N-acetyltransferase" evidence="1">
    <location>
        <begin position="12"/>
        <end position="181"/>
    </location>
</feature>
<dbReference type="Proteomes" id="UP000295254">
    <property type="component" value="Unassembled WGS sequence"/>
</dbReference>
<keyword evidence="2" id="KW-0808">Transferase</keyword>
<evidence type="ECO:0000313" key="3">
    <source>
        <dbReference type="Proteomes" id="UP000295254"/>
    </source>
</evidence>
<dbReference type="STRING" id="95300.SAMN05216558_5846"/>
<dbReference type="GO" id="GO:0016747">
    <property type="term" value="F:acyltransferase activity, transferring groups other than amino-acyl groups"/>
    <property type="evidence" value="ECO:0007669"/>
    <property type="project" value="InterPro"/>
</dbReference>
<dbReference type="PANTHER" id="PTHR43792">
    <property type="entry name" value="GNAT FAMILY, PUTATIVE (AFU_ORTHOLOGUE AFUA_3G00765)-RELATED-RELATED"/>
    <property type="match status" value="1"/>
</dbReference>
<proteinExistence type="predicted"/>
<dbReference type="SUPFAM" id="SSF55729">
    <property type="entry name" value="Acyl-CoA N-acyltransferases (Nat)"/>
    <property type="match status" value="1"/>
</dbReference>
<keyword evidence="3" id="KW-1185">Reference proteome</keyword>
<evidence type="ECO:0000259" key="1">
    <source>
        <dbReference type="PROSITE" id="PS51186"/>
    </source>
</evidence>
<dbReference type="Gene3D" id="3.40.630.30">
    <property type="match status" value="1"/>
</dbReference>
<gene>
    <name evidence="2" type="ORF">EIY72_22995</name>
</gene>
<protein>
    <submittedName>
        <fullName evidence="2">N-acetyltransferase</fullName>
    </submittedName>
</protein>
<dbReference type="AlphaFoldDB" id="A0A1H2PHE5"/>
<dbReference type="InterPro" id="IPR016181">
    <property type="entry name" value="Acyl_CoA_acyltransferase"/>
</dbReference>
<sequence length="189" mass="21554">MEPILELESARLLLRQWRDEDLPEFAAMCADPQVMRYFPATLSRLESASSIGRIRGHFAEHGFGLWALQRKDTGQFIGFTGLNVVGFDAPFTPATEIGWRLAREHWGQGYASEAAWTALRCGFDRLSLDEVVAFTTLANLPSEKVMQAIGMHHDPADDFDHPRLDADHPLRRHLLYRISREQWLQTLHG</sequence>
<dbReference type="Pfam" id="PF13302">
    <property type="entry name" value="Acetyltransf_3"/>
    <property type="match status" value="1"/>
</dbReference>
<dbReference type="PANTHER" id="PTHR43792:SF1">
    <property type="entry name" value="N-ACETYLTRANSFERASE DOMAIN-CONTAINING PROTEIN"/>
    <property type="match status" value="1"/>
</dbReference>
<evidence type="ECO:0000313" key="2">
    <source>
        <dbReference type="EMBL" id="TDB58413.1"/>
    </source>
</evidence>
<dbReference type="RefSeq" id="WP_093229995.1">
    <property type="nucleotide sequence ID" value="NZ_LT629803.1"/>
</dbReference>
<reference evidence="3" key="1">
    <citation type="journal article" date="2019" name="bioRxiv">
        <title>Bacterially produced spermidine induces plant systemic susceptibility to pathogens.</title>
        <authorList>
            <person name="Melnyk R.A."/>
            <person name="Beskrovnaya P.A."/>
            <person name="Liu Z."/>
            <person name="Song Y."/>
            <person name="Haney C.H."/>
        </authorList>
    </citation>
    <scope>NUCLEOTIDE SEQUENCE [LARGE SCALE GENOMIC DNA]</scope>
    <source>
        <strain evidence="3">Dha-51</strain>
    </source>
</reference>
<dbReference type="PROSITE" id="PS51186">
    <property type="entry name" value="GNAT"/>
    <property type="match status" value="1"/>
</dbReference>
<accession>A0A1H2PHE5</accession>